<dbReference type="SUPFAM" id="SSF53335">
    <property type="entry name" value="S-adenosyl-L-methionine-dependent methyltransferases"/>
    <property type="match status" value="1"/>
</dbReference>
<feature type="domain" description="Methyltransferase" evidence="1">
    <location>
        <begin position="121"/>
        <end position="261"/>
    </location>
</feature>
<evidence type="ECO:0000259" key="1">
    <source>
        <dbReference type="Pfam" id="PF13679"/>
    </source>
</evidence>
<protein>
    <submittedName>
        <fullName evidence="2">CRA-b-like protein, protein</fullName>
    </submittedName>
</protein>
<dbReference type="PANTHER" id="PTHR12496">
    <property type="entry name" value="CGI-41 METHYLTRANSFERASE"/>
    <property type="match status" value="1"/>
</dbReference>
<accession>A0AAQ3MCK6</accession>
<evidence type="ECO:0000313" key="2">
    <source>
        <dbReference type="EMBL" id="WPH04733.1"/>
    </source>
</evidence>
<reference evidence="2 3" key="1">
    <citation type="submission" date="2023-11" db="EMBL/GenBank/DDBJ databases">
        <title>An acidophilic fungus is an integral part of prey digestion in a carnivorous sundew plant.</title>
        <authorList>
            <person name="Tsai I.J."/>
        </authorList>
    </citation>
    <scope>NUCLEOTIDE SEQUENCE [LARGE SCALE GENOMIC DNA]</scope>
    <source>
        <strain evidence="2">169a</strain>
    </source>
</reference>
<keyword evidence="3" id="KW-1185">Reference proteome</keyword>
<dbReference type="EMBL" id="CP138592">
    <property type="protein sequence ID" value="WPH04733.1"/>
    <property type="molecule type" value="Genomic_DNA"/>
</dbReference>
<organism evidence="2 3">
    <name type="scientific">Acrodontium crateriforme</name>
    <dbReference type="NCBI Taxonomy" id="150365"/>
    <lineage>
        <taxon>Eukaryota</taxon>
        <taxon>Fungi</taxon>
        <taxon>Dikarya</taxon>
        <taxon>Ascomycota</taxon>
        <taxon>Pezizomycotina</taxon>
        <taxon>Dothideomycetes</taxon>
        <taxon>Dothideomycetidae</taxon>
        <taxon>Mycosphaerellales</taxon>
        <taxon>Teratosphaeriaceae</taxon>
        <taxon>Acrodontium</taxon>
    </lineage>
</organism>
<dbReference type="Gene3D" id="3.40.50.150">
    <property type="entry name" value="Vaccinia Virus protein VP39"/>
    <property type="match status" value="1"/>
</dbReference>
<proteinExistence type="predicted"/>
<dbReference type="PANTHER" id="PTHR12496:SF0">
    <property type="entry name" value="METHYLTRANSFERASE DOMAIN-CONTAINING PROTEIN"/>
    <property type="match status" value="1"/>
</dbReference>
<dbReference type="InterPro" id="IPR052220">
    <property type="entry name" value="METTL25"/>
</dbReference>
<dbReference type="AlphaFoldDB" id="A0AAQ3MCK6"/>
<gene>
    <name evidence="2" type="ORF">R9X50_00762800</name>
</gene>
<dbReference type="InterPro" id="IPR025714">
    <property type="entry name" value="Methyltranfer_dom"/>
</dbReference>
<dbReference type="Proteomes" id="UP001303373">
    <property type="component" value="Chromosome 13"/>
</dbReference>
<dbReference type="InterPro" id="IPR029063">
    <property type="entry name" value="SAM-dependent_MTases_sf"/>
</dbReference>
<sequence>MLVLPGAYDSLENYSDDLSTFIDSPLVRQITGGIHVNDALICDAWNNLPSDWTQWWLSQSDYRLVQQDLIDSVDDKSHHAMDIRPSSLTNWLNTMRSLALPRDQRAGSSITLPGVLIARMKTKKIAEISRAVAYVYDQCKRKSITHIVEMGSGQGYLSVSLAYLFPNLRILAIDGSESQIEGSRAFAASLGIPEHRLEHMFAWIDMSSSLADKVNEWIGGNKCMLVGLHACGSLSEHILRYFTTMSSIKALAVVGCCFNHIVPLSPTCPEGFPISLAMRKRNVILSPTALMTGCQAPGNWTRPDLSNNKSIYSKRRLYRAVLEKLFHDKGIEVGDAGKRPVWGIRKGDLDSFTAYAHRAMDCLGIDGDRVSIAELESYEELYKDYEGHIAILWTLSIICSKVVESVIAIDRYLFLVEQGMKGVDVIPIFDFKISPRNLMIVAEKGETR</sequence>
<name>A0AAQ3MCK6_9PEZI</name>
<dbReference type="Pfam" id="PF13679">
    <property type="entry name" value="Methyltransf_32"/>
    <property type="match status" value="1"/>
</dbReference>
<evidence type="ECO:0000313" key="3">
    <source>
        <dbReference type="Proteomes" id="UP001303373"/>
    </source>
</evidence>